<feature type="transmembrane region" description="Helical" evidence="4">
    <location>
        <begin position="99"/>
        <end position="124"/>
    </location>
</feature>
<keyword evidence="4" id="KW-1133">Transmembrane helix</keyword>
<dbReference type="PANTHER" id="PTHR44943">
    <property type="entry name" value="CELLULOSE SYNTHASE OPERON PROTEIN C"/>
    <property type="match status" value="1"/>
</dbReference>
<feature type="repeat" description="TPR" evidence="3">
    <location>
        <begin position="141"/>
        <end position="174"/>
    </location>
</feature>
<dbReference type="Proteomes" id="UP000280960">
    <property type="component" value="Chromosome"/>
</dbReference>
<evidence type="ECO:0000259" key="5">
    <source>
        <dbReference type="Pfam" id="PF14020"/>
    </source>
</evidence>
<dbReference type="InterPro" id="IPR011990">
    <property type="entry name" value="TPR-like_helical_dom_sf"/>
</dbReference>
<feature type="repeat" description="TPR" evidence="3">
    <location>
        <begin position="175"/>
        <end position="208"/>
    </location>
</feature>
<dbReference type="InterPro" id="IPR051685">
    <property type="entry name" value="Ycf3/AcsC/BcsC/TPR_MFPF"/>
</dbReference>
<evidence type="ECO:0000256" key="3">
    <source>
        <dbReference type="PROSITE-ProRule" id="PRU00339"/>
    </source>
</evidence>
<keyword evidence="4" id="KW-0812">Transmembrane</keyword>
<dbReference type="EMBL" id="CP033169">
    <property type="protein sequence ID" value="AYO30643.1"/>
    <property type="molecule type" value="Genomic_DNA"/>
</dbReference>
<accession>A0A3G2R597</accession>
<dbReference type="KEGG" id="bacg:D2962_08400"/>
<evidence type="ECO:0000256" key="2">
    <source>
        <dbReference type="ARBA" id="ARBA00022803"/>
    </source>
</evidence>
<dbReference type="InterPro" id="IPR019734">
    <property type="entry name" value="TPR_rpt"/>
</dbReference>
<organism evidence="6 7">
    <name type="scientific">Biomaibacter acetigenes</name>
    <dbReference type="NCBI Taxonomy" id="2316383"/>
    <lineage>
        <taxon>Bacteria</taxon>
        <taxon>Bacillati</taxon>
        <taxon>Bacillota</taxon>
        <taxon>Clostridia</taxon>
        <taxon>Thermosediminibacterales</taxon>
        <taxon>Tepidanaerobacteraceae</taxon>
        <taxon>Biomaibacter</taxon>
    </lineage>
</organism>
<evidence type="ECO:0000256" key="1">
    <source>
        <dbReference type="ARBA" id="ARBA00022737"/>
    </source>
</evidence>
<keyword evidence="2 3" id="KW-0802">TPR repeat</keyword>
<gene>
    <name evidence="6" type="ORF">D2962_08400</name>
</gene>
<dbReference type="Pfam" id="PF14020">
    <property type="entry name" value="DUF4236"/>
    <property type="match status" value="1"/>
</dbReference>
<keyword evidence="7" id="KW-1185">Reference proteome</keyword>
<evidence type="ECO:0000313" key="6">
    <source>
        <dbReference type="EMBL" id="AYO30643.1"/>
    </source>
</evidence>
<evidence type="ECO:0000256" key="4">
    <source>
        <dbReference type="SAM" id="Phobius"/>
    </source>
</evidence>
<dbReference type="Pfam" id="PF00515">
    <property type="entry name" value="TPR_1"/>
    <property type="match status" value="1"/>
</dbReference>
<dbReference type="Gene3D" id="1.25.40.10">
    <property type="entry name" value="Tetratricopeptide repeat domain"/>
    <property type="match status" value="2"/>
</dbReference>
<proteinExistence type="predicted"/>
<dbReference type="Pfam" id="PF13432">
    <property type="entry name" value="TPR_16"/>
    <property type="match status" value="1"/>
</dbReference>
<feature type="repeat" description="TPR" evidence="3">
    <location>
        <begin position="282"/>
        <end position="315"/>
    </location>
</feature>
<dbReference type="Pfam" id="PF13174">
    <property type="entry name" value="TPR_6"/>
    <property type="match status" value="1"/>
</dbReference>
<dbReference type="AlphaFoldDB" id="A0A3G2R597"/>
<protein>
    <submittedName>
        <fullName evidence="6">DUF4236 domain-containing protein</fullName>
    </submittedName>
</protein>
<evidence type="ECO:0000313" key="7">
    <source>
        <dbReference type="Proteomes" id="UP000280960"/>
    </source>
</evidence>
<name>A0A3G2R597_9FIRM</name>
<keyword evidence="1" id="KW-0677">Repeat</keyword>
<feature type="domain" description="DUF4236" evidence="5">
    <location>
        <begin position="3"/>
        <end position="54"/>
    </location>
</feature>
<keyword evidence="4" id="KW-0472">Membrane</keyword>
<dbReference type="InterPro" id="IPR025330">
    <property type="entry name" value="DUF4236"/>
</dbReference>
<dbReference type="PANTHER" id="PTHR44943:SF10">
    <property type="match status" value="1"/>
</dbReference>
<dbReference type="SUPFAM" id="SSF48452">
    <property type="entry name" value="TPR-like"/>
    <property type="match status" value="1"/>
</dbReference>
<reference evidence="6 7" key="1">
    <citation type="submission" date="2018-10" db="EMBL/GenBank/DDBJ databases">
        <authorList>
            <person name="Zhang X."/>
        </authorList>
    </citation>
    <scope>NUCLEOTIDE SEQUENCE [LARGE SCALE GENOMIC DNA]</scope>
    <source>
        <strain evidence="6 7">SK-G1</strain>
    </source>
</reference>
<sequence length="337" mass="38136">MGWRLRKSIKIAKGVRLNVSKSGLGLSVGGKGFRVGVGPKGAYTSTSIPGTGLYSINYLGKTKSANSYESTVHENTKQYYENIQMPRELSKKFVKDDPIGGLGIIAAIVLLFISWPLAFIVGILSCIWINKKEKASPHGQAKEFFIKGKTAYRNGDYQKALECFSKVIELCPDTYSFYPEVAFLYRMAGKLQEAINLFEKYLEVYPEDHIVKLNYGITYGHLGDYEKLIEILQTLPVDVKQELPVINAMGYAYLALNKPELAIEILEKGPVRSRKIMDEQMKNFRYLLGTAYKENGDTAKAIKEFQKIYAEDANYNDVKDILQELSMKKRTYPKLIK</sequence>
<dbReference type="SMART" id="SM00028">
    <property type="entry name" value="TPR"/>
    <property type="match status" value="4"/>
</dbReference>
<dbReference type="PROSITE" id="PS50005">
    <property type="entry name" value="TPR"/>
    <property type="match status" value="3"/>
</dbReference>